<dbReference type="GO" id="GO:0000981">
    <property type="term" value="F:DNA-binding transcription factor activity, RNA polymerase II-specific"/>
    <property type="evidence" value="ECO:0007669"/>
    <property type="project" value="InterPro"/>
</dbReference>
<dbReference type="SMART" id="SM00066">
    <property type="entry name" value="GAL4"/>
    <property type="match status" value="1"/>
</dbReference>
<accession>A0A0H2UA85</accession>
<gene>
    <name evidence="4" type="ORF">MAPG_12137</name>
</gene>
<feature type="compositionally biased region" description="Low complexity" evidence="2">
    <location>
        <begin position="159"/>
        <end position="176"/>
    </location>
</feature>
<feature type="region of interest" description="Disordered" evidence="2">
    <location>
        <begin position="75"/>
        <end position="106"/>
    </location>
</feature>
<feature type="compositionally biased region" description="Low complexity" evidence="2">
    <location>
        <begin position="8"/>
        <end position="19"/>
    </location>
</feature>
<dbReference type="PROSITE" id="PS50048">
    <property type="entry name" value="ZN2_CY6_FUNGAL_2"/>
    <property type="match status" value="1"/>
</dbReference>
<evidence type="ECO:0000256" key="2">
    <source>
        <dbReference type="SAM" id="MobiDB-lite"/>
    </source>
</evidence>
<evidence type="ECO:0000256" key="1">
    <source>
        <dbReference type="ARBA" id="ARBA00023242"/>
    </source>
</evidence>
<proteinExistence type="predicted"/>
<dbReference type="AlphaFoldDB" id="A0A0H2UA85"/>
<protein>
    <recommendedName>
        <fullName evidence="3">Zn(2)-C6 fungal-type domain-containing protein</fullName>
    </recommendedName>
</protein>
<dbReference type="CDD" id="cd00067">
    <property type="entry name" value="GAL4"/>
    <property type="match status" value="1"/>
</dbReference>
<dbReference type="InterPro" id="IPR036864">
    <property type="entry name" value="Zn2-C6_fun-type_DNA-bd_sf"/>
</dbReference>
<dbReference type="Gene3D" id="4.10.240.10">
    <property type="entry name" value="Zn(2)-C6 fungal-type DNA-binding domain"/>
    <property type="match status" value="1"/>
</dbReference>
<dbReference type="Pfam" id="PF00172">
    <property type="entry name" value="Zn_clus"/>
    <property type="match status" value="1"/>
</dbReference>
<sequence length="176" mass="18768">MDHHFTSPNANANANAPAPSCAGDGGASGATQSPQAKMTYACESCRAAKVKCTSSRQPGICRRCLESKRECVFKTGPRTRRPRLSKQISAAERPPPPPGPSKTFTIDVPLPKEEHLEDPLAVLRDSHEAYLDRLMPSPPYDGDFFDDDAGSVMVNGGVRSSSTRTASATTPSSTGY</sequence>
<feature type="domain" description="Zn(2)-C6 fungal-type" evidence="3">
    <location>
        <begin position="41"/>
        <end position="73"/>
    </location>
</feature>
<evidence type="ECO:0000313" key="4">
    <source>
        <dbReference type="EMBL" id="KLU93200.1"/>
    </source>
</evidence>
<dbReference type="PROSITE" id="PS00463">
    <property type="entry name" value="ZN2_CY6_FUNGAL_1"/>
    <property type="match status" value="1"/>
</dbReference>
<feature type="region of interest" description="Disordered" evidence="2">
    <location>
        <begin position="1"/>
        <end position="34"/>
    </location>
</feature>
<dbReference type="EMBL" id="GL877148">
    <property type="protein sequence ID" value="KLU93200.1"/>
    <property type="molecule type" value="Genomic_DNA"/>
</dbReference>
<organism evidence="4">
    <name type="scientific">Magnaporthiopsis poae (strain ATCC 64411 / 73-15)</name>
    <name type="common">Kentucky bluegrass fungus</name>
    <name type="synonym">Magnaporthe poae</name>
    <dbReference type="NCBI Taxonomy" id="644358"/>
    <lineage>
        <taxon>Eukaryota</taxon>
        <taxon>Fungi</taxon>
        <taxon>Dikarya</taxon>
        <taxon>Ascomycota</taxon>
        <taxon>Pezizomycotina</taxon>
        <taxon>Sordariomycetes</taxon>
        <taxon>Sordariomycetidae</taxon>
        <taxon>Magnaporthales</taxon>
        <taxon>Magnaporthaceae</taxon>
        <taxon>Magnaporthiopsis</taxon>
    </lineage>
</organism>
<reference evidence="4" key="2">
    <citation type="submission" date="2011-03" db="EMBL/GenBank/DDBJ databases">
        <title>Annotation of Magnaporthe poae ATCC 64411.</title>
        <authorList>
            <person name="Ma L.-J."/>
            <person name="Dead R."/>
            <person name="Young S.K."/>
            <person name="Zeng Q."/>
            <person name="Gargeya S."/>
            <person name="Fitzgerald M."/>
            <person name="Haas B."/>
            <person name="Abouelleil A."/>
            <person name="Alvarado L."/>
            <person name="Arachchi H.M."/>
            <person name="Berlin A."/>
            <person name="Brown A."/>
            <person name="Chapman S.B."/>
            <person name="Chen Z."/>
            <person name="Dunbar C."/>
            <person name="Freedman E."/>
            <person name="Gearin G."/>
            <person name="Gellesch M."/>
            <person name="Goldberg J."/>
            <person name="Griggs A."/>
            <person name="Gujja S."/>
            <person name="Heiman D."/>
            <person name="Howarth C."/>
            <person name="Larson L."/>
            <person name="Lui A."/>
            <person name="MacDonald P.J.P."/>
            <person name="Mehta T."/>
            <person name="Montmayeur A."/>
            <person name="Murphy C."/>
            <person name="Neiman D."/>
            <person name="Pearson M."/>
            <person name="Priest M."/>
            <person name="Roberts A."/>
            <person name="Saif S."/>
            <person name="Shea T."/>
            <person name="Shenoy N."/>
            <person name="Sisk P."/>
            <person name="Stolte C."/>
            <person name="Sykes S."/>
            <person name="Yandava C."/>
            <person name="Wortman J."/>
            <person name="Nusbaum C."/>
            <person name="Birren B."/>
        </authorList>
    </citation>
    <scope>NUCLEOTIDE SEQUENCE</scope>
    <source>
        <strain evidence="4">ATCC 64411</strain>
    </source>
</reference>
<reference evidence="4" key="1">
    <citation type="submission" date="2010-05" db="EMBL/GenBank/DDBJ databases">
        <title>The Genome Sequence of Magnaporthe poae strain ATCC 64411.</title>
        <authorList>
            <consortium name="The Broad Institute Genome Sequencing Platform"/>
            <consortium name="Broad Institute Genome Sequencing Center for Infectious Disease"/>
            <person name="Ma L.-J."/>
            <person name="Dead R."/>
            <person name="Young S."/>
            <person name="Zeng Q."/>
            <person name="Koehrsen M."/>
            <person name="Alvarado L."/>
            <person name="Berlin A."/>
            <person name="Chapman S.B."/>
            <person name="Chen Z."/>
            <person name="Freedman E."/>
            <person name="Gellesch M."/>
            <person name="Goldberg J."/>
            <person name="Griggs A."/>
            <person name="Gujja S."/>
            <person name="Heilman E.R."/>
            <person name="Heiman D."/>
            <person name="Hepburn T."/>
            <person name="Howarth C."/>
            <person name="Jen D."/>
            <person name="Larson L."/>
            <person name="Mehta T."/>
            <person name="Neiman D."/>
            <person name="Pearson M."/>
            <person name="Roberts A."/>
            <person name="Saif S."/>
            <person name="Shea T."/>
            <person name="Shenoy N."/>
            <person name="Sisk P."/>
            <person name="Stolte C."/>
            <person name="Sykes S."/>
            <person name="Walk T."/>
            <person name="White J."/>
            <person name="Yandava C."/>
            <person name="Haas B."/>
            <person name="Nusbaum C."/>
            <person name="Birren B."/>
        </authorList>
    </citation>
    <scope>NUCLEOTIDE SEQUENCE</scope>
    <source>
        <strain evidence="4">ATCC 64411</strain>
    </source>
</reference>
<dbReference type="VEuPathDB" id="FungiDB:MAPG_12137"/>
<dbReference type="InterPro" id="IPR001138">
    <property type="entry name" value="Zn2Cys6_DnaBD"/>
</dbReference>
<name>A0A0H2UA85_MAGP6</name>
<dbReference type="GO" id="GO:0008270">
    <property type="term" value="F:zinc ion binding"/>
    <property type="evidence" value="ECO:0007669"/>
    <property type="project" value="InterPro"/>
</dbReference>
<evidence type="ECO:0000259" key="3">
    <source>
        <dbReference type="PROSITE" id="PS50048"/>
    </source>
</evidence>
<dbReference type="SUPFAM" id="SSF57701">
    <property type="entry name" value="Zn2/Cys6 DNA-binding domain"/>
    <property type="match status" value="1"/>
</dbReference>
<feature type="non-terminal residue" evidence="4">
    <location>
        <position position="176"/>
    </location>
</feature>
<dbReference type="OrthoDB" id="5424793at2759"/>
<keyword evidence="1" id="KW-0539">Nucleus</keyword>
<feature type="region of interest" description="Disordered" evidence="2">
    <location>
        <begin position="156"/>
        <end position="176"/>
    </location>
</feature>